<dbReference type="InterPro" id="IPR005064">
    <property type="entry name" value="BUG"/>
</dbReference>
<gene>
    <name evidence="3" type="ORF">C1I89_25355</name>
</gene>
<sequence length="337" mass="35861">MHRIKPSGAGRAAWMRRAAAAMLCAAVALPAAMAQQRPWPGQPLRVVVPYPPAGAADVATRITAQRLAVRLGQSVVVENHPGAVGTIGANFVARAAPDGYTLLAATNPELTIVRHLRPSLSYDPDADLVPLLRTATAPIVLVVREQGAQSASLRQLLDAAKQAPDTLSYATPGIGTPMHLMMDSIFTASGVRVHHIPYNGGARAMSDLMGGQIDMLAITLSTVIGQIQTGRLRALAVLQDERSPLVPDVPTVQEAGGVQVPHLPSVWFGWFAPAHTPAAVRARLAAELEQVVQEAEVGQALQRAGLEARPLAPQPFAEELRRESRFFSSAARPYAER</sequence>
<feature type="signal peptide" evidence="2">
    <location>
        <begin position="1"/>
        <end position="34"/>
    </location>
</feature>
<dbReference type="CDD" id="cd07012">
    <property type="entry name" value="PBP2_Bug_TTT"/>
    <property type="match status" value="1"/>
</dbReference>
<comment type="caution">
    <text evidence="3">The sequence shown here is derived from an EMBL/GenBank/DDBJ whole genome shotgun (WGS) entry which is preliminary data.</text>
</comment>
<feature type="chain" id="PRO_5018258208" description="Tripartite tricarboxylate transporter substrate binding protein" evidence="2">
    <location>
        <begin position="35"/>
        <end position="337"/>
    </location>
</feature>
<dbReference type="Pfam" id="PF03401">
    <property type="entry name" value="TctC"/>
    <property type="match status" value="1"/>
</dbReference>
<dbReference type="EMBL" id="POQS01000007">
    <property type="protein sequence ID" value="PND31177.1"/>
    <property type="molecule type" value="Genomic_DNA"/>
</dbReference>
<evidence type="ECO:0000313" key="4">
    <source>
        <dbReference type="Proteomes" id="UP000235994"/>
    </source>
</evidence>
<keyword evidence="2" id="KW-0732">Signal</keyword>
<evidence type="ECO:0000256" key="2">
    <source>
        <dbReference type="SAM" id="SignalP"/>
    </source>
</evidence>
<keyword evidence="4" id="KW-1185">Reference proteome</keyword>
<dbReference type="PANTHER" id="PTHR42928">
    <property type="entry name" value="TRICARBOXYLATE-BINDING PROTEIN"/>
    <property type="match status" value="1"/>
</dbReference>
<evidence type="ECO:0008006" key="5">
    <source>
        <dbReference type="Google" id="ProtNLM"/>
    </source>
</evidence>
<reference evidence="3 4" key="1">
    <citation type="submission" date="2018-01" db="EMBL/GenBank/DDBJ databases">
        <title>The draft genome of an aniline degradation strain ANB-1.</title>
        <authorList>
            <person name="Zhang L."/>
            <person name="Jiang J."/>
        </authorList>
    </citation>
    <scope>NUCLEOTIDE SEQUENCE [LARGE SCALE GENOMIC DNA]</scope>
    <source>
        <strain evidence="3 4">ANB-1</strain>
    </source>
</reference>
<protein>
    <recommendedName>
        <fullName evidence="5">Tripartite tricarboxylate transporter substrate binding protein</fullName>
    </recommendedName>
</protein>
<evidence type="ECO:0000256" key="1">
    <source>
        <dbReference type="ARBA" id="ARBA00006987"/>
    </source>
</evidence>
<evidence type="ECO:0000313" key="3">
    <source>
        <dbReference type="EMBL" id="PND31177.1"/>
    </source>
</evidence>
<accession>A0A2N8KCM0</accession>
<dbReference type="PIRSF" id="PIRSF017082">
    <property type="entry name" value="YflP"/>
    <property type="match status" value="1"/>
</dbReference>
<dbReference type="Gene3D" id="3.40.190.10">
    <property type="entry name" value="Periplasmic binding protein-like II"/>
    <property type="match status" value="1"/>
</dbReference>
<dbReference type="Proteomes" id="UP000235994">
    <property type="component" value="Unassembled WGS sequence"/>
</dbReference>
<dbReference type="AlphaFoldDB" id="A0A2N8KCM0"/>
<comment type="similarity">
    <text evidence="1">Belongs to the UPF0065 (bug) family.</text>
</comment>
<dbReference type="PANTHER" id="PTHR42928:SF5">
    <property type="entry name" value="BLR1237 PROTEIN"/>
    <property type="match status" value="1"/>
</dbReference>
<dbReference type="InterPro" id="IPR042100">
    <property type="entry name" value="Bug_dom1"/>
</dbReference>
<name>A0A2N8KCM0_9BURK</name>
<dbReference type="Gene3D" id="3.40.190.150">
    <property type="entry name" value="Bordetella uptake gene, domain 1"/>
    <property type="match status" value="1"/>
</dbReference>
<dbReference type="RefSeq" id="WP_102775144.1">
    <property type="nucleotide sequence ID" value="NZ_POQS01000007.1"/>
</dbReference>
<proteinExistence type="inferred from homology"/>
<organism evidence="3 4">
    <name type="scientific">Achromobacter pulmonis</name>
    <dbReference type="NCBI Taxonomy" id="1389932"/>
    <lineage>
        <taxon>Bacteria</taxon>
        <taxon>Pseudomonadati</taxon>
        <taxon>Pseudomonadota</taxon>
        <taxon>Betaproteobacteria</taxon>
        <taxon>Burkholderiales</taxon>
        <taxon>Alcaligenaceae</taxon>
        <taxon>Achromobacter</taxon>
    </lineage>
</organism>
<dbReference type="SUPFAM" id="SSF53850">
    <property type="entry name" value="Periplasmic binding protein-like II"/>
    <property type="match status" value="1"/>
</dbReference>